<dbReference type="GO" id="GO:0005743">
    <property type="term" value="C:mitochondrial inner membrane"/>
    <property type="evidence" value="ECO:0007669"/>
    <property type="project" value="UniProtKB-SubCell"/>
</dbReference>
<dbReference type="FunFam" id="1.10.10.10:FF:000358">
    <property type="entry name" value="Acetylserotonin O-methyltransferase"/>
    <property type="match status" value="1"/>
</dbReference>
<evidence type="ECO:0000259" key="20">
    <source>
        <dbReference type="Pfam" id="PF08100"/>
    </source>
</evidence>
<dbReference type="InterPro" id="IPR023395">
    <property type="entry name" value="MCP_dom_sf"/>
</dbReference>
<dbReference type="NCBIfam" id="TIGR00172">
    <property type="entry name" value="maf"/>
    <property type="match status" value="1"/>
</dbReference>
<evidence type="ECO:0000256" key="5">
    <source>
        <dbReference type="ARBA" id="ARBA00022603"/>
    </source>
</evidence>
<keyword evidence="9" id="KW-0677">Repeat</keyword>
<sequence length="916" mass="100548">MVLCPVIRKLQHQWVVLASASPRRREILSQTGLRFEVVPSRFKENLQKASFPTPHAYAVETAKQKALEKDLRTPDIVIGADTIVTVGGLILEKPVDKQDAYSMLSRLNGTEHSVFTGVVIVHCCSTDGRLDTEVTEFYEETRVRFSELSEELLWEYIDSGEPMDKAGGYGIQALGGMLVESVHGDFLNVVGFPLNRFCRELTRLYYPPPREGPQRLTHDPLPALDTRDNLSDAEGGGSDAAQSQEARGGRAEAGGERTQAEGAQEAASNRTGDGPPPFPTGLLELIDGFKASKALFTACKLKVFDLLKDTAPLRASEIASRFGAPRGGVTQLLDACVALGLLEKTRRAYSNTHLASLHLVSDVEYSLHGLVMHHNDHTWNLFSHLESAVLAGPGPGHTSLGDKATHLSQNSRDQSKEATLGLLQATHGLAKLTARQVATAFDLSCFTSACHLGGCTGALAHALAREYPRLQVTVFDLPEVLEHVACFQPEGRRTEQIRFLPGDFFTESLPDADLYILSRILSDWEDDKVHELLSRISGSCKPGGGLLLVDTMRDEEGPENATVDEARRAARSGLRRALDGLVWPPRAQRSLAEYRRLLQRHGFRDVAEARAGDQLHVLLGTRPSPQEADFLAGGIAAAISKTAVAPIERVKLLLQVQHASKQIAADKQYKGIVDCIVRIPREQGILSFWRGNLANVIRYFPTQALNFAFKDKYKQIFLGGVDKHTQFWRYFAGNLASGGAAGATSLCFVYPLDFARTRLAADVGKSATEREFKGLGDCLVKITKSDGVRGLYQGFNVSVQGIIIYRAAYFGVYDTAKGMLPDPKNTHIVVSWMIAQTVTAVAGVVSYPFDTVRRRMMMQSGRKGADIMYKGTVDCWRKIFKDEGGKAFFKGAWSNVLRGMGGAFVLVLYDELKKVI</sequence>
<feature type="transmembrane region" description="Helical" evidence="18">
    <location>
        <begin position="829"/>
        <end position="849"/>
    </location>
</feature>
<evidence type="ECO:0000256" key="15">
    <source>
        <dbReference type="ARBA" id="ARBA00024169"/>
    </source>
</evidence>
<dbReference type="GO" id="GO:0047429">
    <property type="term" value="F:nucleoside triphosphate diphosphatase activity"/>
    <property type="evidence" value="ECO:0007669"/>
    <property type="project" value="InterPro"/>
</dbReference>
<dbReference type="InterPro" id="IPR012967">
    <property type="entry name" value="COMT_dimerisation"/>
</dbReference>
<dbReference type="EMBL" id="JACDTQ010001911">
    <property type="protein sequence ID" value="KAF5920767.1"/>
    <property type="molecule type" value="Genomic_DNA"/>
</dbReference>
<keyword evidence="3" id="KW-0813">Transport</keyword>
<feature type="region of interest" description="Disordered" evidence="17">
    <location>
        <begin position="208"/>
        <end position="279"/>
    </location>
</feature>
<dbReference type="InterPro" id="IPR036388">
    <property type="entry name" value="WH-like_DNA-bd_sf"/>
</dbReference>
<evidence type="ECO:0000313" key="22">
    <source>
        <dbReference type="Proteomes" id="UP000551758"/>
    </source>
</evidence>
<evidence type="ECO:0000256" key="8">
    <source>
        <dbReference type="ARBA" id="ARBA00022692"/>
    </source>
</evidence>
<keyword evidence="5" id="KW-0489">Methyltransferase</keyword>
<dbReference type="InterPro" id="IPR001077">
    <property type="entry name" value="COMT_C"/>
</dbReference>
<evidence type="ECO:0000256" key="16">
    <source>
        <dbReference type="PROSITE-ProRule" id="PRU00282"/>
    </source>
</evidence>
<dbReference type="InterPro" id="IPR002113">
    <property type="entry name" value="ADT_euk_type"/>
</dbReference>
<dbReference type="GO" id="GO:0032259">
    <property type="term" value="P:methylation"/>
    <property type="evidence" value="ECO:0007669"/>
    <property type="project" value="UniProtKB-KW"/>
</dbReference>
<keyword evidence="14 16" id="KW-0472">Membrane</keyword>
<dbReference type="FunFam" id="3.90.950.10:FF:000020">
    <property type="entry name" value="Probable bifunctional dTTP/UTP pyrophosphatase/methyltransferase protein"/>
    <property type="match status" value="1"/>
</dbReference>
<comment type="catalytic activity">
    <reaction evidence="15">
        <text>H(+)(in) = H(+)(out)</text>
        <dbReference type="Rhea" id="RHEA:34979"/>
        <dbReference type="ChEBI" id="CHEBI:15378"/>
    </reaction>
</comment>
<feature type="domain" description="O-methyltransferase dimerisation" evidence="20">
    <location>
        <begin position="283"/>
        <end position="361"/>
    </location>
</feature>
<comment type="caution">
    <text evidence="21">The sequence shown here is derived from an EMBL/GenBank/DDBJ whole genome shotgun (WGS) entry which is preliminary data.</text>
</comment>
<dbReference type="GO" id="GO:0140021">
    <property type="term" value="P:mitochondrial ADP transmembrane transport"/>
    <property type="evidence" value="ECO:0007669"/>
    <property type="project" value="InterPro"/>
</dbReference>
<evidence type="ECO:0000256" key="7">
    <source>
        <dbReference type="ARBA" id="ARBA00022691"/>
    </source>
</evidence>
<dbReference type="SUPFAM" id="SSF103506">
    <property type="entry name" value="Mitochondrial carrier"/>
    <property type="match status" value="1"/>
</dbReference>
<evidence type="ECO:0000256" key="10">
    <source>
        <dbReference type="ARBA" id="ARBA00022792"/>
    </source>
</evidence>
<dbReference type="InterPro" id="IPR018108">
    <property type="entry name" value="MCP_transmembrane"/>
</dbReference>
<evidence type="ECO:0000256" key="2">
    <source>
        <dbReference type="ARBA" id="ARBA00006375"/>
    </source>
</evidence>
<evidence type="ECO:0000259" key="19">
    <source>
        <dbReference type="Pfam" id="PF00891"/>
    </source>
</evidence>
<dbReference type="InterPro" id="IPR002067">
    <property type="entry name" value="MCP"/>
</dbReference>
<evidence type="ECO:0000313" key="21">
    <source>
        <dbReference type="EMBL" id="KAF5920767.1"/>
    </source>
</evidence>
<dbReference type="InterPro" id="IPR036390">
    <property type="entry name" value="WH_DNA-bd_sf"/>
</dbReference>
<evidence type="ECO:0000256" key="9">
    <source>
        <dbReference type="ARBA" id="ARBA00022737"/>
    </source>
</evidence>
<dbReference type="AlphaFoldDB" id="A0A7J7EYI6"/>
<dbReference type="CDD" id="cd02440">
    <property type="entry name" value="AdoMet_MTases"/>
    <property type="match status" value="1"/>
</dbReference>
<keyword evidence="6" id="KW-0808">Transferase</keyword>
<evidence type="ECO:0000256" key="11">
    <source>
        <dbReference type="ARBA" id="ARBA00022801"/>
    </source>
</evidence>
<dbReference type="SUPFAM" id="SSF53335">
    <property type="entry name" value="S-adenosyl-L-methionine-dependent methyltransferases"/>
    <property type="match status" value="1"/>
</dbReference>
<evidence type="ECO:0000256" key="4">
    <source>
        <dbReference type="ARBA" id="ARBA00022449"/>
    </source>
</evidence>
<dbReference type="Pfam" id="PF00153">
    <property type="entry name" value="Mito_carr"/>
    <property type="match status" value="3"/>
</dbReference>
<accession>A0A7J7EYI6</accession>
<dbReference type="InterPro" id="IPR003697">
    <property type="entry name" value="Maf-like"/>
</dbReference>
<evidence type="ECO:0000256" key="17">
    <source>
        <dbReference type="SAM" id="MobiDB-lite"/>
    </source>
</evidence>
<evidence type="ECO:0000256" key="3">
    <source>
        <dbReference type="ARBA" id="ARBA00022448"/>
    </source>
</evidence>
<feature type="repeat" description="Solcar" evidence="16">
    <location>
        <begin position="624"/>
        <end position="716"/>
    </location>
</feature>
<dbReference type="Pfam" id="PF00891">
    <property type="entry name" value="Methyltransf_2"/>
    <property type="match status" value="1"/>
</dbReference>
<keyword evidence="13" id="KW-0496">Mitochondrion</keyword>
<dbReference type="Gene3D" id="1.50.40.10">
    <property type="entry name" value="Mitochondrial carrier domain"/>
    <property type="match status" value="1"/>
</dbReference>
<dbReference type="GO" id="GO:0008171">
    <property type="term" value="F:O-methyltransferase activity"/>
    <property type="evidence" value="ECO:0007669"/>
    <property type="project" value="InterPro"/>
</dbReference>
<dbReference type="GO" id="GO:0005471">
    <property type="term" value="F:ATP:ADP antiporter activity"/>
    <property type="evidence" value="ECO:0007669"/>
    <property type="project" value="InterPro"/>
</dbReference>
<dbReference type="Gene3D" id="1.10.10.10">
    <property type="entry name" value="Winged helix-like DNA-binding domain superfamily/Winged helix DNA-binding domain"/>
    <property type="match status" value="1"/>
</dbReference>
<keyword evidence="7" id="KW-0949">S-adenosyl-L-methionine</keyword>
<keyword evidence="10" id="KW-0999">Mitochondrion inner membrane</keyword>
<dbReference type="SUPFAM" id="SSF52972">
    <property type="entry name" value="ITPase-like"/>
    <property type="match status" value="1"/>
</dbReference>
<feature type="domain" description="O-methyltransferase C-terminal" evidence="19">
    <location>
        <begin position="412"/>
        <end position="604"/>
    </location>
</feature>
<dbReference type="Pfam" id="PF08100">
    <property type="entry name" value="Dimerisation"/>
    <property type="match status" value="1"/>
</dbReference>
<name>A0A7J7EYI6_DICBM</name>
<evidence type="ECO:0000256" key="12">
    <source>
        <dbReference type="ARBA" id="ARBA00022989"/>
    </source>
</evidence>
<dbReference type="InterPro" id="IPR029063">
    <property type="entry name" value="SAM-dependent_MTases_sf"/>
</dbReference>
<evidence type="ECO:0000256" key="1">
    <source>
        <dbReference type="ARBA" id="ARBA00004448"/>
    </source>
</evidence>
<gene>
    <name evidence="21" type="ORF">HPG69_010301</name>
</gene>
<dbReference type="PANTHER" id="PTHR45635">
    <property type="entry name" value="ADP,ATP CARRIER PROTEIN 1-RELATED-RELATED"/>
    <property type="match status" value="1"/>
</dbReference>
<dbReference type="HAMAP" id="MF_00528">
    <property type="entry name" value="Maf"/>
    <property type="match status" value="1"/>
</dbReference>
<protein>
    <submittedName>
        <fullName evidence="21">Uncharacterized protein</fullName>
    </submittedName>
</protein>
<dbReference type="GO" id="GO:0046983">
    <property type="term" value="F:protein dimerization activity"/>
    <property type="evidence" value="ECO:0007669"/>
    <property type="project" value="InterPro"/>
</dbReference>
<keyword evidence="4" id="KW-0050">Antiport</keyword>
<keyword evidence="22" id="KW-1185">Reference proteome</keyword>
<evidence type="ECO:0000256" key="14">
    <source>
        <dbReference type="ARBA" id="ARBA00023136"/>
    </source>
</evidence>
<dbReference type="CDD" id="cd00555">
    <property type="entry name" value="Maf"/>
    <property type="match status" value="1"/>
</dbReference>
<dbReference type="FunFam" id="1.50.40.10:FF:000002">
    <property type="entry name" value="Putative ADP/ATP translocase 2-like"/>
    <property type="match status" value="1"/>
</dbReference>
<dbReference type="GO" id="GO:1990544">
    <property type="term" value="P:mitochondrial ATP transmembrane transport"/>
    <property type="evidence" value="ECO:0007669"/>
    <property type="project" value="InterPro"/>
</dbReference>
<dbReference type="PRINTS" id="PR00927">
    <property type="entry name" value="ADPTRNSLCASE"/>
</dbReference>
<comment type="subcellular location">
    <subcellularLocation>
        <location evidence="1">Mitochondrion inner membrane</location>
        <topology evidence="1">Multi-pass membrane protein</topology>
    </subcellularLocation>
</comment>
<dbReference type="Gene3D" id="3.40.50.150">
    <property type="entry name" value="Vaccinia Virus protein VP39"/>
    <property type="match status" value="1"/>
</dbReference>
<feature type="compositionally biased region" description="Basic and acidic residues" evidence="17">
    <location>
        <begin position="247"/>
        <end position="259"/>
    </location>
</feature>
<keyword evidence="12 18" id="KW-1133">Transmembrane helix</keyword>
<dbReference type="GO" id="GO:1901029">
    <property type="term" value="P:negative regulation of mitochondrial outer membrane permeabilization involved in apoptotic signaling pathway"/>
    <property type="evidence" value="ECO:0007669"/>
    <property type="project" value="TreeGrafter"/>
</dbReference>
<organism evidence="21 22">
    <name type="scientific">Diceros bicornis minor</name>
    <name type="common">South-central black rhinoceros</name>
    <dbReference type="NCBI Taxonomy" id="77932"/>
    <lineage>
        <taxon>Eukaryota</taxon>
        <taxon>Metazoa</taxon>
        <taxon>Chordata</taxon>
        <taxon>Craniata</taxon>
        <taxon>Vertebrata</taxon>
        <taxon>Euteleostomi</taxon>
        <taxon>Mammalia</taxon>
        <taxon>Eutheria</taxon>
        <taxon>Laurasiatheria</taxon>
        <taxon>Perissodactyla</taxon>
        <taxon>Rhinocerotidae</taxon>
        <taxon>Diceros</taxon>
    </lineage>
</organism>
<dbReference type="PRINTS" id="PR00926">
    <property type="entry name" value="MITOCARRIER"/>
</dbReference>
<feature type="repeat" description="Solcar" evidence="16">
    <location>
        <begin position="830"/>
        <end position="915"/>
    </location>
</feature>
<comment type="similarity">
    <text evidence="2">Belongs to the mitochondrial carrier (TC 2.A.29) family.</text>
</comment>
<keyword evidence="8 16" id="KW-0812">Transmembrane</keyword>
<dbReference type="InterPro" id="IPR029001">
    <property type="entry name" value="ITPase-like_fam"/>
</dbReference>
<evidence type="ECO:0000256" key="6">
    <source>
        <dbReference type="ARBA" id="ARBA00022679"/>
    </source>
</evidence>
<dbReference type="Pfam" id="PF02545">
    <property type="entry name" value="Maf"/>
    <property type="match status" value="1"/>
</dbReference>
<dbReference type="InterPro" id="IPR016461">
    <property type="entry name" value="COMT-like"/>
</dbReference>
<dbReference type="PANTHER" id="PTHR45635:SF13">
    <property type="entry name" value="ADP_ATP TRANSLOCASE 3"/>
    <property type="match status" value="1"/>
</dbReference>
<dbReference type="PROSITE" id="PS51683">
    <property type="entry name" value="SAM_OMT_II"/>
    <property type="match status" value="1"/>
</dbReference>
<evidence type="ECO:0000256" key="13">
    <source>
        <dbReference type="ARBA" id="ARBA00023128"/>
    </source>
</evidence>
<dbReference type="SUPFAM" id="SSF46785">
    <property type="entry name" value="Winged helix' DNA-binding domain"/>
    <property type="match status" value="1"/>
</dbReference>
<dbReference type="Proteomes" id="UP000551758">
    <property type="component" value="Unassembled WGS sequence"/>
</dbReference>
<dbReference type="Gene3D" id="3.90.950.10">
    <property type="match status" value="1"/>
</dbReference>
<keyword evidence="11" id="KW-0378">Hydrolase</keyword>
<proteinExistence type="inferred from homology"/>
<reference evidence="21 22" key="1">
    <citation type="journal article" date="2020" name="Mol. Biol. Evol.">
        <title>Interspecific Gene Flow and the Evolution of Specialization in Black and White Rhinoceros.</title>
        <authorList>
            <person name="Moodley Y."/>
            <person name="Westbury M.V."/>
            <person name="Russo I.M."/>
            <person name="Gopalakrishnan S."/>
            <person name="Rakotoarivelo A."/>
            <person name="Olsen R.A."/>
            <person name="Prost S."/>
            <person name="Tunstall T."/>
            <person name="Ryder O.A."/>
            <person name="Dalen L."/>
            <person name="Bruford M.W."/>
        </authorList>
    </citation>
    <scope>NUCLEOTIDE SEQUENCE [LARGE SCALE GENOMIC DNA]</scope>
    <source>
        <strain evidence="21">SBR-YM</strain>
        <tissue evidence="21">Skin</tissue>
    </source>
</reference>
<evidence type="ECO:0000256" key="18">
    <source>
        <dbReference type="SAM" id="Phobius"/>
    </source>
</evidence>
<dbReference type="PROSITE" id="PS50920">
    <property type="entry name" value="SOLCAR"/>
    <property type="match status" value="3"/>
</dbReference>
<feature type="repeat" description="Solcar" evidence="16">
    <location>
        <begin position="729"/>
        <end position="819"/>
    </location>
</feature>